<organism evidence="1 2">
    <name type="scientific">Scutellospora calospora</name>
    <dbReference type="NCBI Taxonomy" id="85575"/>
    <lineage>
        <taxon>Eukaryota</taxon>
        <taxon>Fungi</taxon>
        <taxon>Fungi incertae sedis</taxon>
        <taxon>Mucoromycota</taxon>
        <taxon>Glomeromycotina</taxon>
        <taxon>Glomeromycetes</taxon>
        <taxon>Diversisporales</taxon>
        <taxon>Gigasporaceae</taxon>
        <taxon>Scutellospora</taxon>
    </lineage>
</organism>
<proteinExistence type="predicted"/>
<evidence type="ECO:0000313" key="1">
    <source>
        <dbReference type="EMBL" id="CAG8579573.1"/>
    </source>
</evidence>
<sequence>KKKENTPYIVANKEALLKADNLKKIAAKGNVVNELRNHERVQIKNS</sequence>
<keyword evidence="2" id="KW-1185">Reference proteome</keyword>
<name>A0ACA9MHY2_9GLOM</name>
<accession>A0ACA9MHY2</accession>
<feature type="non-terminal residue" evidence="1">
    <location>
        <position position="1"/>
    </location>
</feature>
<protein>
    <submittedName>
        <fullName evidence="1">8901_t:CDS:1</fullName>
    </submittedName>
</protein>
<comment type="caution">
    <text evidence="1">The sequence shown here is derived from an EMBL/GenBank/DDBJ whole genome shotgun (WGS) entry which is preliminary data.</text>
</comment>
<gene>
    <name evidence="1" type="ORF">SCALOS_LOCUS6151</name>
</gene>
<dbReference type="EMBL" id="CAJVPM010011230">
    <property type="protein sequence ID" value="CAG8579573.1"/>
    <property type="molecule type" value="Genomic_DNA"/>
</dbReference>
<dbReference type="Proteomes" id="UP000789860">
    <property type="component" value="Unassembled WGS sequence"/>
</dbReference>
<evidence type="ECO:0000313" key="2">
    <source>
        <dbReference type="Proteomes" id="UP000789860"/>
    </source>
</evidence>
<reference evidence="1" key="1">
    <citation type="submission" date="2021-06" db="EMBL/GenBank/DDBJ databases">
        <authorList>
            <person name="Kallberg Y."/>
            <person name="Tangrot J."/>
            <person name="Rosling A."/>
        </authorList>
    </citation>
    <scope>NUCLEOTIDE SEQUENCE</scope>
    <source>
        <strain evidence="1">AU212A</strain>
    </source>
</reference>